<dbReference type="InterPro" id="IPR029063">
    <property type="entry name" value="SAM-dependent_MTases_sf"/>
</dbReference>
<evidence type="ECO:0000256" key="1">
    <source>
        <dbReference type="ARBA" id="ARBA00022679"/>
    </source>
</evidence>
<protein>
    <submittedName>
        <fullName evidence="3">SAM-dependent methyltransferase</fullName>
    </submittedName>
</protein>
<dbReference type="Pfam" id="PF13649">
    <property type="entry name" value="Methyltransf_25"/>
    <property type="match status" value="1"/>
</dbReference>
<gene>
    <name evidence="3" type="ORF">HLI_18865</name>
</gene>
<dbReference type="Gene3D" id="3.40.50.150">
    <property type="entry name" value="Vaccinia Virus protein VP39"/>
    <property type="match status" value="1"/>
</dbReference>
<dbReference type="CDD" id="cd02440">
    <property type="entry name" value="AdoMet_MTases"/>
    <property type="match status" value="1"/>
</dbReference>
<sequence>MAVVYDRLMKDAPYDLWVEFTKQMIVDYQPDTRTILDIGCGTGEITHRLQQIGFQLTGVDLSSDMLTVAQQKDPRANIQWLKQDMTNLEGLDQFDCVISYCDVFNYLVEESQVKCAFANIYDALHSDGLFLFDVHSLEHIHNDLSGATFAQVQDDLSYVWFCDPGEEDNSIVHDLTFFVQSGEIYQRFDEVHHQRGYMLDDLKDWLEDTGFLIQQISADFNSHYSTEGERWLFVCKK</sequence>
<dbReference type="InterPro" id="IPR041698">
    <property type="entry name" value="Methyltransf_25"/>
</dbReference>
<dbReference type="GO" id="GO:0008168">
    <property type="term" value="F:methyltransferase activity"/>
    <property type="evidence" value="ECO:0007669"/>
    <property type="project" value="UniProtKB-KW"/>
</dbReference>
<accession>A0A410MJ42</accession>
<dbReference type="KEGG" id="hli:HLI_18865"/>
<organism evidence="3 4">
    <name type="scientific">Halobacillus litoralis</name>
    <dbReference type="NCBI Taxonomy" id="45668"/>
    <lineage>
        <taxon>Bacteria</taxon>
        <taxon>Bacillati</taxon>
        <taxon>Bacillota</taxon>
        <taxon>Bacilli</taxon>
        <taxon>Bacillales</taxon>
        <taxon>Bacillaceae</taxon>
        <taxon>Halobacillus</taxon>
    </lineage>
</organism>
<dbReference type="SUPFAM" id="SSF53335">
    <property type="entry name" value="S-adenosyl-L-methionine-dependent methyltransferases"/>
    <property type="match status" value="1"/>
</dbReference>
<dbReference type="PANTHER" id="PTHR43861">
    <property type="entry name" value="TRANS-ACONITATE 2-METHYLTRANSFERASE-RELATED"/>
    <property type="match status" value="1"/>
</dbReference>
<dbReference type="Gene3D" id="2.20.25.110">
    <property type="entry name" value="S-adenosyl-L-methionine-dependent methyltransferases"/>
    <property type="match status" value="1"/>
</dbReference>
<reference evidence="3 4" key="1">
    <citation type="submission" date="2018-01" db="EMBL/GenBank/DDBJ databases">
        <title>The whole genome sequencing and assembly of Halobacillus litoralis ERB031 strain.</title>
        <authorList>
            <person name="Lee S.-J."/>
            <person name="Park M.-K."/>
            <person name="Kim J.-Y."/>
            <person name="Lee Y.-J."/>
            <person name="Yi H."/>
            <person name="Bahn Y.-S."/>
            <person name="Kim J.F."/>
            <person name="Lee D.-W."/>
        </authorList>
    </citation>
    <scope>NUCLEOTIDE SEQUENCE [LARGE SCALE GENOMIC DNA]</scope>
    <source>
        <strain evidence="3 4">ERB 031</strain>
    </source>
</reference>
<evidence type="ECO:0000313" key="3">
    <source>
        <dbReference type="EMBL" id="QAS54710.1"/>
    </source>
</evidence>
<dbReference type="OrthoDB" id="9811589at2"/>
<evidence type="ECO:0000313" key="4">
    <source>
        <dbReference type="Proteomes" id="UP000287756"/>
    </source>
</evidence>
<evidence type="ECO:0000259" key="2">
    <source>
        <dbReference type="Pfam" id="PF13649"/>
    </source>
</evidence>
<dbReference type="Proteomes" id="UP000287756">
    <property type="component" value="Chromosome"/>
</dbReference>
<dbReference type="AlphaFoldDB" id="A0A410MJ42"/>
<feature type="domain" description="Methyltransferase" evidence="2">
    <location>
        <begin position="35"/>
        <end position="128"/>
    </location>
</feature>
<proteinExistence type="predicted"/>
<keyword evidence="3" id="KW-0489">Methyltransferase</keyword>
<name>A0A410MJ42_9BACI</name>
<keyword evidence="1 3" id="KW-0808">Transferase</keyword>
<dbReference type="EMBL" id="CP026118">
    <property type="protein sequence ID" value="QAS54710.1"/>
    <property type="molecule type" value="Genomic_DNA"/>
</dbReference>
<dbReference type="GO" id="GO:0032259">
    <property type="term" value="P:methylation"/>
    <property type="evidence" value="ECO:0007669"/>
    <property type="project" value="UniProtKB-KW"/>
</dbReference>